<protein>
    <submittedName>
        <fullName evidence="2">Uncharacterized protein</fullName>
    </submittedName>
</protein>
<sequence>MHIKDHYLASTLADGMATGASRHCELGVPPKPASLDWRNGARFGAAPPRSDDEECVPGVTWVEKGYLKSPAQGVDQDPPTSLNLIDRHFSASREYLLPRHLSPSPTACPPNPSYLRTSTARISSTTTQGLSAQLAHRTQPRHSVTTAVTLGQGLIHPRPIYTSSGTLLIQQGVRGSSPVVLYIHGPGVRADVDEELGHGDVGDGENRGAGVEGKVLSLALATKKDDKRMRRVDGSTASRRVRISMMSQGPGRAGKDKAGPSVGGLDAQLDCHAIRDIHSRRNQRSKT</sequence>
<evidence type="ECO:0000256" key="1">
    <source>
        <dbReference type="SAM" id="MobiDB-lite"/>
    </source>
</evidence>
<evidence type="ECO:0000313" key="3">
    <source>
        <dbReference type="Proteomes" id="UP001362999"/>
    </source>
</evidence>
<feature type="region of interest" description="Disordered" evidence="1">
    <location>
        <begin position="244"/>
        <end position="267"/>
    </location>
</feature>
<proteinExistence type="predicted"/>
<gene>
    <name evidence="2" type="ORF">R3P38DRAFT_3253814</name>
</gene>
<accession>A0AAW0DTW1</accession>
<dbReference type="EMBL" id="JAWWNJ010000005">
    <property type="protein sequence ID" value="KAK7055844.1"/>
    <property type="molecule type" value="Genomic_DNA"/>
</dbReference>
<dbReference type="AlphaFoldDB" id="A0AAW0DTW1"/>
<organism evidence="2 3">
    <name type="scientific">Favolaschia claudopus</name>
    <dbReference type="NCBI Taxonomy" id="2862362"/>
    <lineage>
        <taxon>Eukaryota</taxon>
        <taxon>Fungi</taxon>
        <taxon>Dikarya</taxon>
        <taxon>Basidiomycota</taxon>
        <taxon>Agaricomycotina</taxon>
        <taxon>Agaricomycetes</taxon>
        <taxon>Agaricomycetidae</taxon>
        <taxon>Agaricales</taxon>
        <taxon>Marasmiineae</taxon>
        <taxon>Mycenaceae</taxon>
        <taxon>Favolaschia</taxon>
    </lineage>
</organism>
<reference evidence="2 3" key="1">
    <citation type="journal article" date="2024" name="J Genomics">
        <title>Draft genome sequencing and assembly of Favolaschia claudopus CIRM-BRFM 2984 isolated from oak limbs.</title>
        <authorList>
            <person name="Navarro D."/>
            <person name="Drula E."/>
            <person name="Chaduli D."/>
            <person name="Cazenave R."/>
            <person name="Ahrendt S."/>
            <person name="Wang J."/>
            <person name="Lipzen A."/>
            <person name="Daum C."/>
            <person name="Barry K."/>
            <person name="Grigoriev I.V."/>
            <person name="Favel A."/>
            <person name="Rosso M.N."/>
            <person name="Martin F."/>
        </authorList>
    </citation>
    <scope>NUCLEOTIDE SEQUENCE [LARGE SCALE GENOMIC DNA]</scope>
    <source>
        <strain evidence="2 3">CIRM-BRFM 2984</strain>
    </source>
</reference>
<comment type="caution">
    <text evidence="2">The sequence shown here is derived from an EMBL/GenBank/DDBJ whole genome shotgun (WGS) entry which is preliminary data.</text>
</comment>
<evidence type="ECO:0000313" key="2">
    <source>
        <dbReference type="EMBL" id="KAK7055844.1"/>
    </source>
</evidence>
<dbReference type="Proteomes" id="UP001362999">
    <property type="component" value="Unassembled WGS sequence"/>
</dbReference>
<keyword evidence="3" id="KW-1185">Reference proteome</keyword>
<name>A0AAW0DTW1_9AGAR</name>